<dbReference type="RefSeq" id="WP_090172855.1">
    <property type="nucleotide sequence ID" value="NZ_FOFB01000035.1"/>
</dbReference>
<dbReference type="PROSITE" id="PS50977">
    <property type="entry name" value="HTH_TETR_2"/>
    <property type="match status" value="1"/>
</dbReference>
<organism evidence="4 5">
    <name type="scientific">Neolewinella agarilytica</name>
    <dbReference type="NCBI Taxonomy" id="478744"/>
    <lineage>
        <taxon>Bacteria</taxon>
        <taxon>Pseudomonadati</taxon>
        <taxon>Bacteroidota</taxon>
        <taxon>Saprospiria</taxon>
        <taxon>Saprospirales</taxon>
        <taxon>Lewinellaceae</taxon>
        <taxon>Neolewinella</taxon>
    </lineage>
</organism>
<reference evidence="5" key="1">
    <citation type="submission" date="2016-10" db="EMBL/GenBank/DDBJ databases">
        <authorList>
            <person name="Varghese N."/>
            <person name="Submissions S."/>
        </authorList>
    </citation>
    <scope>NUCLEOTIDE SEQUENCE [LARGE SCALE GENOMIC DNA]</scope>
    <source>
        <strain evidence="5">DSM 24740</strain>
    </source>
</reference>
<keyword evidence="1 2" id="KW-0238">DNA-binding</keyword>
<dbReference type="PRINTS" id="PR00455">
    <property type="entry name" value="HTHTETR"/>
</dbReference>
<evidence type="ECO:0000256" key="1">
    <source>
        <dbReference type="ARBA" id="ARBA00023125"/>
    </source>
</evidence>
<keyword evidence="5" id="KW-1185">Reference proteome</keyword>
<dbReference type="Proteomes" id="UP000199021">
    <property type="component" value="Unassembled WGS sequence"/>
</dbReference>
<dbReference type="InterPro" id="IPR009057">
    <property type="entry name" value="Homeodomain-like_sf"/>
</dbReference>
<feature type="DNA-binding region" description="H-T-H motif" evidence="2">
    <location>
        <begin position="44"/>
        <end position="63"/>
    </location>
</feature>
<evidence type="ECO:0000256" key="2">
    <source>
        <dbReference type="PROSITE-ProRule" id="PRU00335"/>
    </source>
</evidence>
<gene>
    <name evidence="4" type="ORF">SAMN05444359_13516</name>
</gene>
<accession>A0A1H9N9I8</accession>
<feature type="domain" description="HTH tetR-type" evidence="3">
    <location>
        <begin position="21"/>
        <end position="81"/>
    </location>
</feature>
<dbReference type="AlphaFoldDB" id="A0A1H9N9I8"/>
<sequence length="241" mass="27741">MAIQVRILPAPDLYLRDPQDTELGRRILSTSIRLMDELGLEAFTFKKLAKELSSAEASVYRYFSSKHQLLLYLVSWYWDWVHHLVNQAIAGEPSPIARLRAAVSALTRPFISNPGVPYIDEHLLHQLVINEGSKAYHTKMVDQENNKGLFLGYKSLTAEISNMLLEINPDFSYPHSLASSLFEMAHNHPYFAEHLPRLTDLKKSKHLSEELDEMLWFWVTRLLGLSLEVPQSQNVVDRQIE</sequence>
<protein>
    <submittedName>
        <fullName evidence="4">Transcriptional regulator, TetR family</fullName>
    </submittedName>
</protein>
<proteinExistence type="predicted"/>
<dbReference type="SUPFAM" id="SSF46689">
    <property type="entry name" value="Homeodomain-like"/>
    <property type="match status" value="1"/>
</dbReference>
<dbReference type="EMBL" id="FOFB01000035">
    <property type="protein sequence ID" value="SER32614.1"/>
    <property type="molecule type" value="Genomic_DNA"/>
</dbReference>
<dbReference type="Gene3D" id="1.10.357.10">
    <property type="entry name" value="Tetracycline Repressor, domain 2"/>
    <property type="match status" value="1"/>
</dbReference>
<dbReference type="Pfam" id="PF00440">
    <property type="entry name" value="TetR_N"/>
    <property type="match status" value="1"/>
</dbReference>
<dbReference type="InterPro" id="IPR001647">
    <property type="entry name" value="HTH_TetR"/>
</dbReference>
<name>A0A1H9N9I8_9BACT</name>
<dbReference type="STRING" id="478744.SAMN05444359_13516"/>
<dbReference type="GO" id="GO:0003677">
    <property type="term" value="F:DNA binding"/>
    <property type="evidence" value="ECO:0007669"/>
    <property type="project" value="UniProtKB-UniRule"/>
</dbReference>
<evidence type="ECO:0000313" key="5">
    <source>
        <dbReference type="Proteomes" id="UP000199021"/>
    </source>
</evidence>
<dbReference type="InParanoid" id="A0A1H9N9I8"/>
<dbReference type="OrthoDB" id="649282at2"/>
<evidence type="ECO:0000259" key="3">
    <source>
        <dbReference type="PROSITE" id="PS50977"/>
    </source>
</evidence>
<evidence type="ECO:0000313" key="4">
    <source>
        <dbReference type="EMBL" id="SER32614.1"/>
    </source>
</evidence>